<protein>
    <submittedName>
        <fullName evidence="1">Uncharacterized protein</fullName>
    </submittedName>
</protein>
<accession>A0ABW0A062</accession>
<evidence type="ECO:0000313" key="2">
    <source>
        <dbReference type="Proteomes" id="UP001596222"/>
    </source>
</evidence>
<proteinExistence type="predicted"/>
<comment type="caution">
    <text evidence="1">The sequence shown here is derived from an EMBL/GenBank/DDBJ whole genome shotgun (WGS) entry which is preliminary data.</text>
</comment>
<dbReference type="Proteomes" id="UP001596222">
    <property type="component" value="Unassembled WGS sequence"/>
</dbReference>
<keyword evidence="2" id="KW-1185">Reference proteome</keyword>
<reference evidence="2" key="1">
    <citation type="journal article" date="2019" name="Int. J. Syst. Evol. Microbiol.">
        <title>The Global Catalogue of Microorganisms (GCM) 10K type strain sequencing project: providing services to taxonomists for standard genome sequencing and annotation.</title>
        <authorList>
            <consortium name="The Broad Institute Genomics Platform"/>
            <consortium name="The Broad Institute Genome Sequencing Center for Infectious Disease"/>
            <person name="Wu L."/>
            <person name="Ma J."/>
        </authorList>
    </citation>
    <scope>NUCLEOTIDE SEQUENCE [LARGE SCALE GENOMIC DNA]</scope>
    <source>
        <strain evidence="2">CGMCC 4.1641</strain>
    </source>
</reference>
<organism evidence="1 2">
    <name type="scientific">Streptomyces aureoversilis</name>
    <dbReference type="NCBI Taxonomy" id="67277"/>
    <lineage>
        <taxon>Bacteria</taxon>
        <taxon>Bacillati</taxon>
        <taxon>Actinomycetota</taxon>
        <taxon>Actinomycetes</taxon>
        <taxon>Kitasatosporales</taxon>
        <taxon>Streptomycetaceae</taxon>
        <taxon>Streptomyces</taxon>
    </lineage>
</organism>
<name>A0ABW0A062_9ACTN</name>
<sequence>MLLPLFQQLGFHRITAAGHRDKAQEYGTELISGYLDFSIGSPLVVDFADSG</sequence>
<evidence type="ECO:0000313" key="1">
    <source>
        <dbReference type="EMBL" id="MFC5147049.1"/>
    </source>
</evidence>
<dbReference type="EMBL" id="JBHSKJ010000011">
    <property type="protein sequence ID" value="MFC5147049.1"/>
    <property type="molecule type" value="Genomic_DNA"/>
</dbReference>
<gene>
    <name evidence="1" type="ORF">ACFPP6_20460</name>
</gene>
<dbReference type="RefSeq" id="WP_382044285.1">
    <property type="nucleotide sequence ID" value="NZ_JBHSKJ010000011.1"/>
</dbReference>